<reference evidence="2 3" key="1">
    <citation type="journal article" date="2019" name="Nat. Ecol. Evol.">
        <title>Megaphylogeny resolves global patterns of mushroom evolution.</title>
        <authorList>
            <person name="Varga T."/>
            <person name="Krizsan K."/>
            <person name="Foldi C."/>
            <person name="Dima B."/>
            <person name="Sanchez-Garcia M."/>
            <person name="Sanchez-Ramirez S."/>
            <person name="Szollosi G.J."/>
            <person name="Szarkandi J.G."/>
            <person name="Papp V."/>
            <person name="Albert L."/>
            <person name="Andreopoulos W."/>
            <person name="Angelini C."/>
            <person name="Antonin V."/>
            <person name="Barry K.W."/>
            <person name="Bougher N.L."/>
            <person name="Buchanan P."/>
            <person name="Buyck B."/>
            <person name="Bense V."/>
            <person name="Catcheside P."/>
            <person name="Chovatia M."/>
            <person name="Cooper J."/>
            <person name="Damon W."/>
            <person name="Desjardin D."/>
            <person name="Finy P."/>
            <person name="Geml J."/>
            <person name="Haridas S."/>
            <person name="Hughes K."/>
            <person name="Justo A."/>
            <person name="Karasinski D."/>
            <person name="Kautmanova I."/>
            <person name="Kiss B."/>
            <person name="Kocsube S."/>
            <person name="Kotiranta H."/>
            <person name="LaButti K.M."/>
            <person name="Lechner B.E."/>
            <person name="Liimatainen K."/>
            <person name="Lipzen A."/>
            <person name="Lukacs Z."/>
            <person name="Mihaltcheva S."/>
            <person name="Morgado L.N."/>
            <person name="Niskanen T."/>
            <person name="Noordeloos M.E."/>
            <person name="Ohm R.A."/>
            <person name="Ortiz-Santana B."/>
            <person name="Ovrebo C."/>
            <person name="Racz N."/>
            <person name="Riley R."/>
            <person name="Savchenko A."/>
            <person name="Shiryaev A."/>
            <person name="Soop K."/>
            <person name="Spirin V."/>
            <person name="Szebenyi C."/>
            <person name="Tomsovsky M."/>
            <person name="Tulloss R.E."/>
            <person name="Uehling J."/>
            <person name="Grigoriev I.V."/>
            <person name="Vagvolgyi C."/>
            <person name="Papp T."/>
            <person name="Martin F.M."/>
            <person name="Miettinen O."/>
            <person name="Hibbett D.S."/>
            <person name="Nagy L.G."/>
        </authorList>
    </citation>
    <scope>NUCLEOTIDE SEQUENCE [LARGE SCALE GENOMIC DNA]</scope>
    <source>
        <strain evidence="2 3">FP101781</strain>
    </source>
</reference>
<sequence>MLAALWSSDLDAGDHHELRSLPQRAELILCTQDPRIYPTSVAPENPMAIMTHTNVPGTTAENTKHDNTSLHPLPFHQYTLMTSNAPGKRRAKSQSRVRKHVRSRGMRWGWQPQPRLYFCIHTLRRPSPRTGAWSLAHFRDLRGENGMCAFTRFIITGATPNRRKGRAR</sequence>
<evidence type="ECO:0000313" key="2">
    <source>
        <dbReference type="EMBL" id="TEB25981.1"/>
    </source>
</evidence>
<name>A0A4Y7SW97_COPMI</name>
<dbReference type="EMBL" id="QPFP01000052">
    <property type="protein sequence ID" value="TEB25981.1"/>
    <property type="molecule type" value="Genomic_DNA"/>
</dbReference>
<feature type="region of interest" description="Disordered" evidence="1">
    <location>
        <begin position="84"/>
        <end position="104"/>
    </location>
</feature>
<dbReference type="Proteomes" id="UP000298030">
    <property type="component" value="Unassembled WGS sequence"/>
</dbReference>
<gene>
    <name evidence="2" type="ORF">FA13DRAFT_1124567</name>
</gene>
<comment type="caution">
    <text evidence="2">The sequence shown here is derived from an EMBL/GenBank/DDBJ whole genome shotgun (WGS) entry which is preliminary data.</text>
</comment>
<protein>
    <submittedName>
        <fullName evidence="2">Uncharacterized protein</fullName>
    </submittedName>
</protein>
<feature type="compositionally biased region" description="Basic residues" evidence="1">
    <location>
        <begin position="87"/>
        <end position="104"/>
    </location>
</feature>
<evidence type="ECO:0000313" key="3">
    <source>
        <dbReference type="Proteomes" id="UP000298030"/>
    </source>
</evidence>
<dbReference type="AlphaFoldDB" id="A0A4Y7SW97"/>
<organism evidence="2 3">
    <name type="scientific">Coprinellus micaceus</name>
    <name type="common">Glistening ink-cap mushroom</name>
    <name type="synonym">Coprinus micaceus</name>
    <dbReference type="NCBI Taxonomy" id="71717"/>
    <lineage>
        <taxon>Eukaryota</taxon>
        <taxon>Fungi</taxon>
        <taxon>Dikarya</taxon>
        <taxon>Basidiomycota</taxon>
        <taxon>Agaricomycotina</taxon>
        <taxon>Agaricomycetes</taxon>
        <taxon>Agaricomycetidae</taxon>
        <taxon>Agaricales</taxon>
        <taxon>Agaricineae</taxon>
        <taxon>Psathyrellaceae</taxon>
        <taxon>Coprinellus</taxon>
    </lineage>
</organism>
<evidence type="ECO:0000256" key="1">
    <source>
        <dbReference type="SAM" id="MobiDB-lite"/>
    </source>
</evidence>
<accession>A0A4Y7SW97</accession>
<proteinExistence type="predicted"/>
<keyword evidence="3" id="KW-1185">Reference proteome</keyword>